<organism evidence="1 2">
    <name type="scientific">Actinacidiphila glaucinigra</name>
    <dbReference type="NCBI Taxonomy" id="235986"/>
    <lineage>
        <taxon>Bacteria</taxon>
        <taxon>Bacillati</taxon>
        <taxon>Actinomycetota</taxon>
        <taxon>Actinomycetes</taxon>
        <taxon>Kitasatosporales</taxon>
        <taxon>Streptomycetaceae</taxon>
        <taxon>Actinacidiphila</taxon>
    </lineage>
</organism>
<evidence type="ECO:0000313" key="2">
    <source>
        <dbReference type="Proteomes" id="UP000198280"/>
    </source>
</evidence>
<sequence>MSRDLDRGNEVLDAVGLTGDPLLARERYIDAGWHLVDQAQALLVAAQRELPAGRIR</sequence>
<dbReference type="AlphaFoldDB" id="A0A239MPL5"/>
<dbReference type="EMBL" id="FZOF01000026">
    <property type="protein sequence ID" value="SNT44686.1"/>
    <property type="molecule type" value="Genomic_DNA"/>
</dbReference>
<evidence type="ECO:0000313" key="1">
    <source>
        <dbReference type="EMBL" id="SNT44686.1"/>
    </source>
</evidence>
<dbReference type="Proteomes" id="UP000198280">
    <property type="component" value="Unassembled WGS sequence"/>
</dbReference>
<keyword evidence="2" id="KW-1185">Reference proteome</keyword>
<name>A0A239MPL5_9ACTN</name>
<proteinExistence type="predicted"/>
<gene>
    <name evidence="1" type="ORF">SAMN05216252_12646</name>
</gene>
<reference evidence="1 2" key="1">
    <citation type="submission" date="2017-06" db="EMBL/GenBank/DDBJ databases">
        <authorList>
            <person name="Kim H.J."/>
            <person name="Triplett B.A."/>
        </authorList>
    </citation>
    <scope>NUCLEOTIDE SEQUENCE [LARGE SCALE GENOMIC DNA]</scope>
    <source>
        <strain evidence="1 2">CGMCC 4.1858</strain>
    </source>
</reference>
<protein>
    <submittedName>
        <fullName evidence="1">Uncharacterized protein</fullName>
    </submittedName>
</protein>
<accession>A0A239MPL5</accession>